<gene>
    <name evidence="2" type="ORF">Tco_1058343</name>
</gene>
<comment type="caution">
    <text evidence="2">The sequence shown here is derived from an EMBL/GenBank/DDBJ whole genome shotgun (WGS) entry which is preliminary data.</text>
</comment>
<evidence type="ECO:0000313" key="2">
    <source>
        <dbReference type="EMBL" id="GJT84001.1"/>
    </source>
</evidence>
<reference evidence="2" key="1">
    <citation type="journal article" date="2022" name="Int. J. Mol. Sci.">
        <title>Draft Genome of Tanacetum Coccineum: Genomic Comparison of Closely Related Tanacetum-Family Plants.</title>
        <authorList>
            <person name="Yamashiro T."/>
            <person name="Shiraishi A."/>
            <person name="Nakayama K."/>
            <person name="Satake H."/>
        </authorList>
    </citation>
    <scope>NUCLEOTIDE SEQUENCE</scope>
</reference>
<dbReference type="PANTHER" id="PTHR31099">
    <property type="entry name" value="OS06G0165300 PROTEIN"/>
    <property type="match status" value="1"/>
</dbReference>
<dbReference type="EMBL" id="BQNB010019314">
    <property type="protein sequence ID" value="GJT84001.1"/>
    <property type="molecule type" value="Genomic_DNA"/>
</dbReference>
<dbReference type="PANTHER" id="PTHR31099:SF41">
    <property type="entry name" value="TRANSPOSASE (PUTATIVE), GYPSY TYPE-RELATED"/>
    <property type="match status" value="1"/>
</dbReference>
<evidence type="ECO:0000313" key="3">
    <source>
        <dbReference type="Proteomes" id="UP001151760"/>
    </source>
</evidence>
<proteinExistence type="predicted"/>
<accession>A0ABQ5H835</accession>
<reference evidence="2" key="2">
    <citation type="submission" date="2022-01" db="EMBL/GenBank/DDBJ databases">
        <authorList>
            <person name="Yamashiro T."/>
            <person name="Shiraishi A."/>
            <person name="Satake H."/>
            <person name="Nakayama K."/>
        </authorList>
    </citation>
    <scope>NUCLEOTIDE SEQUENCE</scope>
</reference>
<sequence>MLPKSNQINYDALDGFFNLYTHSFSLENLRLPLPNFFCDVLKYFRVHLSRLNLFGCAKLTTFAVMCKAYGDEQSVDLFRGFFNLYPGGEWLTFAKRPQADVPTDCVNVFIIPDITICSSFLVIHLTMPTSFFFLKPDILFHGSVPDQMEFRGK</sequence>
<protein>
    <recommendedName>
        <fullName evidence="1">Transposase (putative) gypsy type domain-containing protein</fullName>
    </recommendedName>
</protein>
<dbReference type="Proteomes" id="UP001151760">
    <property type="component" value="Unassembled WGS sequence"/>
</dbReference>
<keyword evidence="3" id="KW-1185">Reference proteome</keyword>
<organism evidence="2 3">
    <name type="scientific">Tanacetum coccineum</name>
    <dbReference type="NCBI Taxonomy" id="301880"/>
    <lineage>
        <taxon>Eukaryota</taxon>
        <taxon>Viridiplantae</taxon>
        <taxon>Streptophyta</taxon>
        <taxon>Embryophyta</taxon>
        <taxon>Tracheophyta</taxon>
        <taxon>Spermatophyta</taxon>
        <taxon>Magnoliopsida</taxon>
        <taxon>eudicotyledons</taxon>
        <taxon>Gunneridae</taxon>
        <taxon>Pentapetalae</taxon>
        <taxon>asterids</taxon>
        <taxon>campanulids</taxon>
        <taxon>Asterales</taxon>
        <taxon>Asteraceae</taxon>
        <taxon>Asteroideae</taxon>
        <taxon>Anthemideae</taxon>
        <taxon>Anthemidinae</taxon>
        <taxon>Tanacetum</taxon>
    </lineage>
</organism>
<dbReference type="Pfam" id="PF04195">
    <property type="entry name" value="Transposase_28"/>
    <property type="match status" value="1"/>
</dbReference>
<feature type="domain" description="Transposase (putative) gypsy type" evidence="1">
    <location>
        <begin position="23"/>
        <end position="85"/>
    </location>
</feature>
<name>A0ABQ5H835_9ASTR</name>
<evidence type="ECO:0000259" key="1">
    <source>
        <dbReference type="Pfam" id="PF04195"/>
    </source>
</evidence>
<dbReference type="InterPro" id="IPR007321">
    <property type="entry name" value="Transposase_28"/>
</dbReference>